<keyword evidence="4" id="KW-1185">Reference proteome</keyword>
<dbReference type="Gene3D" id="2.60.120.200">
    <property type="match status" value="1"/>
</dbReference>
<dbReference type="WBParaSite" id="ACRNAN_scaffold16042.g26493.t1">
    <property type="protein sequence ID" value="ACRNAN_scaffold16042.g26493.t1"/>
    <property type="gene ID" value="ACRNAN_scaffold16042.g26493"/>
</dbReference>
<keyword evidence="1 2" id="KW-0430">Lectin</keyword>
<dbReference type="PROSITE" id="PS51304">
    <property type="entry name" value="GALECTIN"/>
    <property type="match status" value="1"/>
</dbReference>
<name>A0A914CYU0_9BILA</name>
<dbReference type="SMART" id="SM00276">
    <property type="entry name" value="GLECT"/>
    <property type="match status" value="1"/>
</dbReference>
<dbReference type="PANTHER" id="PTHR11346:SF171">
    <property type="entry name" value="GALECTIN"/>
    <property type="match status" value="1"/>
</dbReference>
<dbReference type="GO" id="GO:0016936">
    <property type="term" value="F:galactoside binding"/>
    <property type="evidence" value="ECO:0007669"/>
    <property type="project" value="TreeGrafter"/>
</dbReference>
<dbReference type="InterPro" id="IPR001079">
    <property type="entry name" value="Galectin_CRD"/>
</dbReference>
<sequence>MNATQFTFNILKASEYLFHLRADFPDTKDPVGAIVRNSTSRGEWLREDRHMNSFPFSPGITFDMIVTAAPDHLKVEVNGSHFCNFTYRPNIKPGEVDTITVVGDLTIQKFELL</sequence>
<evidence type="ECO:0000256" key="1">
    <source>
        <dbReference type="ARBA" id="ARBA00022734"/>
    </source>
</evidence>
<dbReference type="Pfam" id="PF00337">
    <property type="entry name" value="Gal-bind_lectin"/>
    <property type="match status" value="1"/>
</dbReference>
<protein>
    <recommendedName>
        <fullName evidence="2">Galectin</fullName>
    </recommendedName>
</protein>
<dbReference type="GO" id="GO:0030246">
    <property type="term" value="F:carbohydrate binding"/>
    <property type="evidence" value="ECO:0007669"/>
    <property type="project" value="UniProtKB-UniRule"/>
</dbReference>
<dbReference type="InterPro" id="IPR044156">
    <property type="entry name" value="Galectin-like"/>
</dbReference>
<dbReference type="PANTHER" id="PTHR11346">
    <property type="entry name" value="GALECTIN"/>
    <property type="match status" value="1"/>
</dbReference>
<dbReference type="SUPFAM" id="SSF49899">
    <property type="entry name" value="Concanavalin A-like lectins/glucanases"/>
    <property type="match status" value="1"/>
</dbReference>
<dbReference type="SMART" id="SM00908">
    <property type="entry name" value="Gal-bind_lectin"/>
    <property type="match status" value="1"/>
</dbReference>
<reference evidence="5" key="1">
    <citation type="submission" date="2022-11" db="UniProtKB">
        <authorList>
            <consortium name="WormBaseParasite"/>
        </authorList>
    </citation>
    <scope>IDENTIFICATION</scope>
</reference>
<evidence type="ECO:0000313" key="4">
    <source>
        <dbReference type="Proteomes" id="UP000887540"/>
    </source>
</evidence>
<dbReference type="AlphaFoldDB" id="A0A914CYU0"/>
<evidence type="ECO:0000256" key="2">
    <source>
        <dbReference type="RuleBase" id="RU102079"/>
    </source>
</evidence>
<evidence type="ECO:0000313" key="5">
    <source>
        <dbReference type="WBParaSite" id="ACRNAN_scaffold16042.g26493.t1"/>
    </source>
</evidence>
<evidence type="ECO:0000259" key="3">
    <source>
        <dbReference type="PROSITE" id="PS51304"/>
    </source>
</evidence>
<dbReference type="InterPro" id="IPR013320">
    <property type="entry name" value="ConA-like_dom_sf"/>
</dbReference>
<feature type="domain" description="Galectin" evidence="3">
    <location>
        <begin position="1"/>
        <end position="113"/>
    </location>
</feature>
<accession>A0A914CYU0</accession>
<proteinExistence type="predicted"/>
<organism evidence="4 5">
    <name type="scientific">Acrobeloides nanus</name>
    <dbReference type="NCBI Taxonomy" id="290746"/>
    <lineage>
        <taxon>Eukaryota</taxon>
        <taxon>Metazoa</taxon>
        <taxon>Ecdysozoa</taxon>
        <taxon>Nematoda</taxon>
        <taxon>Chromadorea</taxon>
        <taxon>Rhabditida</taxon>
        <taxon>Tylenchina</taxon>
        <taxon>Cephalobomorpha</taxon>
        <taxon>Cephaloboidea</taxon>
        <taxon>Cephalobidae</taxon>
        <taxon>Acrobeloides</taxon>
    </lineage>
</organism>
<dbReference type="Proteomes" id="UP000887540">
    <property type="component" value="Unplaced"/>
</dbReference>
<dbReference type="CDD" id="cd00070">
    <property type="entry name" value="GLECT"/>
    <property type="match status" value="1"/>
</dbReference>